<dbReference type="AlphaFoldDB" id="A0A921MBA0"/>
<dbReference type="Proteomes" id="UP000784435">
    <property type="component" value="Unassembled WGS sequence"/>
</dbReference>
<evidence type="ECO:0000313" key="3">
    <source>
        <dbReference type="EMBL" id="HJG79054.1"/>
    </source>
</evidence>
<dbReference type="InterPro" id="IPR000387">
    <property type="entry name" value="Tyr_Pase_dom"/>
</dbReference>
<dbReference type="InterPro" id="IPR016130">
    <property type="entry name" value="Tyr_Pase_AS"/>
</dbReference>
<dbReference type="Pfam" id="PF13350">
    <property type="entry name" value="Y_phosphatase3"/>
    <property type="match status" value="1"/>
</dbReference>
<dbReference type="PANTHER" id="PTHR31126:SF1">
    <property type="entry name" value="TYROSINE SPECIFIC PROTEIN PHOSPHATASES DOMAIN-CONTAINING PROTEIN"/>
    <property type="match status" value="1"/>
</dbReference>
<dbReference type="SUPFAM" id="SSF52799">
    <property type="entry name" value="(Phosphotyrosine protein) phosphatases II"/>
    <property type="match status" value="1"/>
</dbReference>
<dbReference type="OrthoDB" id="1188001at2"/>
<protein>
    <submittedName>
        <fullName evidence="3">Tyrosine-protein phosphatase</fullName>
    </submittedName>
</protein>
<reference evidence="3" key="2">
    <citation type="submission" date="2021-09" db="EMBL/GenBank/DDBJ databases">
        <authorList>
            <person name="Gilroy R."/>
        </authorList>
    </citation>
    <scope>NUCLEOTIDE SEQUENCE</scope>
    <source>
        <strain evidence="3">ChiGjej5B5-7349</strain>
    </source>
</reference>
<dbReference type="EMBL" id="DYUK01000030">
    <property type="protein sequence ID" value="HJG79054.1"/>
    <property type="molecule type" value="Genomic_DNA"/>
</dbReference>
<dbReference type="PROSITE" id="PS00383">
    <property type="entry name" value="TYR_PHOSPHATASE_1"/>
    <property type="match status" value="1"/>
</dbReference>
<proteinExistence type="inferred from homology"/>
<dbReference type="InterPro" id="IPR026893">
    <property type="entry name" value="Tyr/Ser_Pase_IphP-type"/>
</dbReference>
<comment type="caution">
    <text evidence="3">The sequence shown here is derived from an EMBL/GenBank/DDBJ whole genome shotgun (WGS) entry which is preliminary data.</text>
</comment>
<accession>A0A921MBA0</accession>
<evidence type="ECO:0000259" key="2">
    <source>
        <dbReference type="PROSITE" id="PS50056"/>
    </source>
</evidence>
<dbReference type="GO" id="GO:0004721">
    <property type="term" value="F:phosphoprotein phosphatase activity"/>
    <property type="evidence" value="ECO:0007669"/>
    <property type="project" value="InterPro"/>
</dbReference>
<sequence>MSSGSHRAPRIAVPGTFNFRDVGGYATQDGGSVATGRLYRADGLGRLGEPGVRLLRDLRIGSVIDLREEMEVRNIPDALDGLGARYTHLPLLGNRYFPLDEDIPDRIVLDPHTLPSLYAATIETAGTRFVEVITHVAQEQDGAVVFHCSAGKDRTGLTAAFILTLLGVDRDTVIADYALTEEYLGEDFRAALRSHFSSAGISTVSTMATEAKPQWLADVLDRLDRDHGGVEGYLADHGMADGVVARLRTHLIAAEGPDGPARVH</sequence>
<gene>
    <name evidence="3" type="ORF">K8V08_01425</name>
</gene>
<dbReference type="PANTHER" id="PTHR31126">
    <property type="entry name" value="TYROSINE-PROTEIN PHOSPHATASE"/>
    <property type="match status" value="1"/>
</dbReference>
<dbReference type="InterPro" id="IPR029021">
    <property type="entry name" value="Prot-tyrosine_phosphatase-like"/>
</dbReference>
<comment type="similarity">
    <text evidence="1">Belongs to the protein-tyrosine phosphatase family.</text>
</comment>
<reference evidence="3" key="1">
    <citation type="journal article" date="2021" name="PeerJ">
        <title>Extensive microbial diversity within the chicken gut microbiome revealed by metagenomics and culture.</title>
        <authorList>
            <person name="Gilroy R."/>
            <person name="Ravi A."/>
            <person name="Getino M."/>
            <person name="Pursley I."/>
            <person name="Horton D.L."/>
            <person name="Alikhan N.F."/>
            <person name="Baker D."/>
            <person name="Gharbi K."/>
            <person name="Hall N."/>
            <person name="Watson M."/>
            <person name="Adriaenssens E.M."/>
            <person name="Foster-Nyarko E."/>
            <person name="Jarju S."/>
            <person name="Secka A."/>
            <person name="Antonio M."/>
            <person name="Oren A."/>
            <person name="Chaudhuri R.R."/>
            <person name="La Ragione R."/>
            <person name="Hildebrand F."/>
            <person name="Pallen M.J."/>
        </authorList>
    </citation>
    <scope>NUCLEOTIDE SEQUENCE</scope>
    <source>
        <strain evidence="3">ChiGjej5B5-7349</strain>
    </source>
</reference>
<name>A0A921MBA0_9MICO</name>
<evidence type="ECO:0000256" key="1">
    <source>
        <dbReference type="ARBA" id="ARBA00009580"/>
    </source>
</evidence>
<dbReference type="Gene3D" id="3.90.190.10">
    <property type="entry name" value="Protein tyrosine phosphatase superfamily"/>
    <property type="match status" value="1"/>
</dbReference>
<dbReference type="PROSITE" id="PS50056">
    <property type="entry name" value="TYR_PHOSPHATASE_2"/>
    <property type="match status" value="1"/>
</dbReference>
<dbReference type="RefSeq" id="WP_019159117.1">
    <property type="nucleotide sequence ID" value="NZ_CABKRC010000005.1"/>
</dbReference>
<feature type="domain" description="Tyrosine specific protein phosphatases" evidence="2">
    <location>
        <begin position="127"/>
        <end position="174"/>
    </location>
</feature>
<evidence type="ECO:0000313" key="4">
    <source>
        <dbReference type="Proteomes" id="UP000784435"/>
    </source>
</evidence>
<organism evidence="3 4">
    <name type="scientific">Brevibacterium senegalense</name>
    <dbReference type="NCBI Taxonomy" id="1033736"/>
    <lineage>
        <taxon>Bacteria</taxon>
        <taxon>Bacillati</taxon>
        <taxon>Actinomycetota</taxon>
        <taxon>Actinomycetes</taxon>
        <taxon>Micrococcales</taxon>
        <taxon>Brevibacteriaceae</taxon>
        <taxon>Brevibacterium</taxon>
    </lineage>
</organism>